<evidence type="ECO:0000313" key="3">
    <source>
        <dbReference type="EMBL" id="ADP79300.1"/>
    </source>
</evidence>
<feature type="domain" description="Nudix hydrolase" evidence="2">
    <location>
        <begin position="1"/>
        <end position="148"/>
    </location>
</feature>
<evidence type="ECO:0000256" key="1">
    <source>
        <dbReference type="ARBA" id="ARBA00022801"/>
    </source>
</evidence>
<dbReference type="InterPro" id="IPR000086">
    <property type="entry name" value="NUDIX_hydrolase_dom"/>
</dbReference>
<keyword evidence="1 3" id="KW-0378">Hydrolase</keyword>
<proteinExistence type="predicted"/>
<dbReference type="AlphaFoldDB" id="E3J2C8"/>
<dbReference type="Gene3D" id="3.90.79.10">
    <property type="entry name" value="Nucleoside Triphosphate Pyrophosphohydrolase"/>
    <property type="match status" value="1"/>
</dbReference>
<accession>E3J2C8</accession>
<dbReference type="GO" id="GO:0006754">
    <property type="term" value="P:ATP biosynthetic process"/>
    <property type="evidence" value="ECO:0007669"/>
    <property type="project" value="TreeGrafter"/>
</dbReference>
<evidence type="ECO:0000313" key="4">
    <source>
        <dbReference type="Proteomes" id="UP000002484"/>
    </source>
</evidence>
<dbReference type="Pfam" id="PF00293">
    <property type="entry name" value="NUDIX"/>
    <property type="match status" value="1"/>
</dbReference>
<dbReference type="GO" id="GO:0004081">
    <property type="term" value="F:bis(5'-nucleosyl)-tetraphosphatase (asymmetrical) activity"/>
    <property type="evidence" value="ECO:0007669"/>
    <property type="project" value="TreeGrafter"/>
</dbReference>
<dbReference type="PANTHER" id="PTHR21340">
    <property type="entry name" value="DIADENOSINE 5,5-P1,P4-TETRAPHOSPHATE PYROPHOSPHOHYDROLASE MUTT"/>
    <property type="match status" value="1"/>
</dbReference>
<dbReference type="STRING" id="298654.FraEuI1c_1228"/>
<sequence>MVSAGLLLFRVVEDGPEVLIGHMGGPFWARKDAGAWSIPKGETEPGEDLRLAAAREFAEELGSPPPAGAWLELGEARQSTGKIVTAYALRGEFDPATAVSNTFELEWPRGSGRVQAFPEIDRVAWFDVATARTKLVRGQVTFLDRLLGLLNPPGETQQA</sequence>
<dbReference type="PANTHER" id="PTHR21340:SF7">
    <property type="entry name" value="NUDIX HYDROLASE DOMAIN-CONTAINING PROTEIN"/>
    <property type="match status" value="1"/>
</dbReference>
<name>E3J2C8_PSEI1</name>
<dbReference type="Proteomes" id="UP000002484">
    <property type="component" value="Chromosome"/>
</dbReference>
<evidence type="ECO:0000259" key="2">
    <source>
        <dbReference type="PROSITE" id="PS51462"/>
    </source>
</evidence>
<dbReference type="InterPro" id="IPR015797">
    <property type="entry name" value="NUDIX_hydrolase-like_dom_sf"/>
</dbReference>
<dbReference type="InParanoid" id="E3J2C8"/>
<dbReference type="EMBL" id="CP002299">
    <property type="protein sequence ID" value="ADP79300.1"/>
    <property type="molecule type" value="Genomic_DNA"/>
</dbReference>
<dbReference type="InterPro" id="IPR020084">
    <property type="entry name" value="NUDIX_hydrolase_CS"/>
</dbReference>
<gene>
    <name evidence="3" type="ordered locus">FraEuI1c_1228</name>
</gene>
<reference evidence="3 4" key="1">
    <citation type="submission" date="2010-10" db="EMBL/GenBank/DDBJ databases">
        <title>Complete sequence of Frankia sp. EuI1c.</title>
        <authorList>
            <consortium name="US DOE Joint Genome Institute"/>
            <person name="Lucas S."/>
            <person name="Copeland A."/>
            <person name="Lapidus A."/>
            <person name="Cheng J.-F."/>
            <person name="Bruce D."/>
            <person name="Goodwin L."/>
            <person name="Pitluck S."/>
            <person name="Chertkov O."/>
            <person name="Detter J.C."/>
            <person name="Han C."/>
            <person name="Tapia R."/>
            <person name="Land M."/>
            <person name="Hauser L."/>
            <person name="Jeffries C."/>
            <person name="Kyrpides N."/>
            <person name="Ivanova N."/>
            <person name="Mikhailova N."/>
            <person name="Beauchemin N."/>
            <person name="Sen A."/>
            <person name="Sur S.A."/>
            <person name="Gtari M."/>
            <person name="Wall L."/>
            <person name="Tisa L."/>
            <person name="Woyke T."/>
        </authorList>
    </citation>
    <scope>NUCLEOTIDE SEQUENCE [LARGE SCALE GENOMIC DNA]</scope>
    <source>
        <strain evidence="4">DSM 45817 / CECT 9037 / EuI1c</strain>
    </source>
</reference>
<keyword evidence="4" id="KW-1185">Reference proteome</keyword>
<dbReference type="eggNOG" id="COG4119">
    <property type="taxonomic scope" value="Bacteria"/>
</dbReference>
<dbReference type="InterPro" id="IPR051325">
    <property type="entry name" value="Nudix_hydrolase_domain"/>
</dbReference>
<organism evidence="3 4">
    <name type="scientific">Pseudofrankia inefficax (strain DSM 45817 / CECT 9037 / DDB 130130 / EuI1c)</name>
    <name type="common">Frankia inefficax</name>
    <dbReference type="NCBI Taxonomy" id="298654"/>
    <lineage>
        <taxon>Bacteria</taxon>
        <taxon>Bacillati</taxon>
        <taxon>Actinomycetota</taxon>
        <taxon>Actinomycetes</taxon>
        <taxon>Frankiales</taxon>
        <taxon>Frankiaceae</taxon>
        <taxon>Pseudofrankia</taxon>
    </lineage>
</organism>
<dbReference type="CDD" id="cd04662">
    <property type="entry name" value="NUDIX_Hydrolase"/>
    <property type="match status" value="1"/>
</dbReference>
<dbReference type="KEGG" id="fri:FraEuI1c_1228"/>
<dbReference type="GO" id="GO:0006167">
    <property type="term" value="P:AMP biosynthetic process"/>
    <property type="evidence" value="ECO:0007669"/>
    <property type="project" value="TreeGrafter"/>
</dbReference>
<dbReference type="PROSITE" id="PS00893">
    <property type="entry name" value="NUDIX_BOX"/>
    <property type="match status" value="1"/>
</dbReference>
<protein>
    <submittedName>
        <fullName evidence="3">NUDIX hydrolase</fullName>
    </submittedName>
</protein>
<dbReference type="HOGENOM" id="CLU_118065_0_0_11"/>
<dbReference type="SUPFAM" id="SSF55811">
    <property type="entry name" value="Nudix"/>
    <property type="match status" value="1"/>
</dbReference>
<dbReference type="PROSITE" id="PS51462">
    <property type="entry name" value="NUDIX"/>
    <property type="match status" value="1"/>
</dbReference>